<organism evidence="2 3">
    <name type="scientific">Achromobacter insolitus</name>
    <dbReference type="NCBI Taxonomy" id="217204"/>
    <lineage>
        <taxon>Bacteria</taxon>
        <taxon>Pseudomonadati</taxon>
        <taxon>Pseudomonadota</taxon>
        <taxon>Betaproteobacteria</taxon>
        <taxon>Burkholderiales</taxon>
        <taxon>Alcaligenaceae</taxon>
        <taxon>Achromobacter</taxon>
    </lineage>
</organism>
<evidence type="ECO:0000256" key="1">
    <source>
        <dbReference type="SAM" id="SignalP"/>
    </source>
</evidence>
<keyword evidence="1" id="KW-0732">Signal</keyword>
<protein>
    <recommendedName>
        <fullName evidence="4">Secreted protein</fullName>
    </recommendedName>
</protein>
<reference evidence="2 3" key="1">
    <citation type="submission" date="2020-04" db="EMBL/GenBank/DDBJ databases">
        <authorList>
            <person name="De Canck E."/>
        </authorList>
    </citation>
    <scope>NUCLEOTIDE SEQUENCE [LARGE SCALE GENOMIC DNA]</scope>
    <source>
        <strain evidence="2 3">LMG 6000</strain>
    </source>
</reference>
<proteinExistence type="predicted"/>
<evidence type="ECO:0000313" key="2">
    <source>
        <dbReference type="EMBL" id="CAB3936265.1"/>
    </source>
</evidence>
<evidence type="ECO:0000313" key="3">
    <source>
        <dbReference type="Proteomes" id="UP000494183"/>
    </source>
</evidence>
<sequence>MHQIRKSTARALLALLLIVEAPAFSAPFQLPDTSDYEPGGSEWGCGVLLCLAGIKPPSQCSGYLNRLWRVLNAVPPGPFPTCAMAGANNYAKKSREPYDLCPAGHEPARRGQVVAQGTPTGETKRFRPKFRLQGTYATSEPDSNESGSPGQRACVSGYVGHYEVCDNCGPGGDAGGGTPTTVHVFSSVVWLPYKGPRAIDVIIDGALYNRVHY</sequence>
<feature type="signal peptide" evidence="1">
    <location>
        <begin position="1"/>
        <end position="25"/>
    </location>
</feature>
<feature type="chain" id="PRO_5028821495" description="Secreted protein" evidence="1">
    <location>
        <begin position="26"/>
        <end position="213"/>
    </location>
</feature>
<name>A0A6S7F6M8_9BURK</name>
<accession>A0A6S7F6M8</accession>
<evidence type="ECO:0008006" key="4">
    <source>
        <dbReference type="Google" id="ProtNLM"/>
    </source>
</evidence>
<keyword evidence="3" id="KW-1185">Reference proteome</keyword>
<dbReference type="EMBL" id="CADILH010000008">
    <property type="protein sequence ID" value="CAB3936265.1"/>
    <property type="molecule type" value="Genomic_DNA"/>
</dbReference>
<gene>
    <name evidence="2" type="ORF">LMG6000_04794</name>
</gene>
<dbReference type="Proteomes" id="UP000494183">
    <property type="component" value="Unassembled WGS sequence"/>
</dbReference>
<dbReference type="AlphaFoldDB" id="A0A6S7F6M8"/>